<evidence type="ECO:0008006" key="3">
    <source>
        <dbReference type="Google" id="ProtNLM"/>
    </source>
</evidence>
<gene>
    <name evidence="1" type="ORF">E1B28_003065</name>
</gene>
<organism evidence="1 2">
    <name type="scientific">Marasmius oreades</name>
    <name type="common">fairy-ring Marasmius</name>
    <dbReference type="NCBI Taxonomy" id="181124"/>
    <lineage>
        <taxon>Eukaryota</taxon>
        <taxon>Fungi</taxon>
        <taxon>Dikarya</taxon>
        <taxon>Basidiomycota</taxon>
        <taxon>Agaricomycotina</taxon>
        <taxon>Agaricomycetes</taxon>
        <taxon>Agaricomycetidae</taxon>
        <taxon>Agaricales</taxon>
        <taxon>Marasmiineae</taxon>
        <taxon>Marasmiaceae</taxon>
        <taxon>Marasmius</taxon>
    </lineage>
</organism>
<accession>A0A9P7UN16</accession>
<name>A0A9P7UN16_9AGAR</name>
<dbReference type="SUPFAM" id="SSF56112">
    <property type="entry name" value="Protein kinase-like (PK-like)"/>
    <property type="match status" value="1"/>
</dbReference>
<dbReference type="Gene3D" id="1.10.510.10">
    <property type="entry name" value="Transferase(Phosphotransferase) domain 1"/>
    <property type="match status" value="1"/>
</dbReference>
<dbReference type="AlphaFoldDB" id="A0A9P7UN16"/>
<comment type="caution">
    <text evidence="1">The sequence shown here is derived from an EMBL/GenBank/DDBJ whole genome shotgun (WGS) entry which is preliminary data.</text>
</comment>
<sequence>MSSTLFEIGLTVMTEELLVDDVFRIDIRGGRDLENDTLTLARALQIVVDGVESLMKYYNRLQTQVRVLISVSQICHYKCADYLFPEPVCGDAPPSLTFLEKLSPTHVFPNLDVPEGQSTVKPSDFSMCLFRARMQDGTIVMVKFTPRYNVEAHSLLAEAELAPRLLHRTKVVGGWFMIVMEFLPNAQNAFTYLYDHQIQQSKPGHLLPRSVYLDIREALNILHAINLVFGDVRLQNVMVREDKGSVRGCLVDFDWCGVAREARYPVFLTKLRSYDDAGMEAYGKMSIKHDEVLMEEFENFCDAA</sequence>
<dbReference type="Proteomes" id="UP001049176">
    <property type="component" value="Chromosome 11"/>
</dbReference>
<dbReference type="GeneID" id="66072141"/>
<proteinExistence type="predicted"/>
<protein>
    <recommendedName>
        <fullName evidence="3">Protein kinase domain-containing protein</fullName>
    </recommendedName>
</protein>
<dbReference type="RefSeq" id="XP_043001975.1">
    <property type="nucleotide sequence ID" value="XM_043160020.1"/>
</dbReference>
<dbReference type="OrthoDB" id="3041868at2759"/>
<reference evidence="1" key="1">
    <citation type="journal article" date="2021" name="Genome Biol. Evol.">
        <title>The assembled and annotated genome of the fairy-ring fungus Marasmius oreades.</title>
        <authorList>
            <person name="Hiltunen M."/>
            <person name="Ament-Velasquez S.L."/>
            <person name="Johannesson H."/>
        </authorList>
    </citation>
    <scope>NUCLEOTIDE SEQUENCE</scope>
    <source>
        <strain evidence="1">03SP1</strain>
    </source>
</reference>
<dbReference type="EMBL" id="CM032191">
    <property type="protein sequence ID" value="KAG7085504.1"/>
    <property type="molecule type" value="Genomic_DNA"/>
</dbReference>
<evidence type="ECO:0000313" key="1">
    <source>
        <dbReference type="EMBL" id="KAG7085504.1"/>
    </source>
</evidence>
<dbReference type="InterPro" id="IPR011009">
    <property type="entry name" value="Kinase-like_dom_sf"/>
</dbReference>
<keyword evidence="2" id="KW-1185">Reference proteome</keyword>
<evidence type="ECO:0000313" key="2">
    <source>
        <dbReference type="Proteomes" id="UP001049176"/>
    </source>
</evidence>
<dbReference type="KEGG" id="more:E1B28_003065"/>